<proteinExistence type="predicted"/>
<evidence type="ECO:0000259" key="1">
    <source>
        <dbReference type="Pfam" id="PF16694"/>
    </source>
</evidence>
<feature type="domain" description="Cytochrome P460" evidence="1">
    <location>
        <begin position="60"/>
        <end position="161"/>
    </location>
</feature>
<dbReference type="InterPro" id="IPR032033">
    <property type="entry name" value="Cytochrome_P460"/>
</dbReference>
<reference evidence="2 3" key="1">
    <citation type="submission" date="2023-07" db="EMBL/GenBank/DDBJ databases">
        <title>Sorghum-associated microbial communities from plants grown in Nebraska, USA.</title>
        <authorList>
            <person name="Schachtman D."/>
        </authorList>
    </citation>
    <scope>NUCLEOTIDE SEQUENCE [LARGE SCALE GENOMIC DNA]</scope>
    <source>
        <strain evidence="2 3">BE313</strain>
    </source>
</reference>
<sequence length="169" mass="19211">MHPEPQAFAQFRSALRALFFPVAGTVALVAFLLSAIGARAEVNRVTFPTNLDRLVHYTTVKRGEVTEHLLTSQEAIDAIKLGKLIPSGTHVVLVDYRDNKVFRYFVMEKKDGWGAEFAPARRTGDWQFQHFKADKTVNLSENSARCQSCHQGREDDQHLYTLGDMKRFK</sequence>
<accession>A0ABU2CBC9</accession>
<dbReference type="Gene3D" id="3.50.70.20">
    <property type="entry name" value="Cytochrome P460"/>
    <property type="match status" value="1"/>
</dbReference>
<dbReference type="RefSeq" id="WP_310374918.1">
    <property type="nucleotide sequence ID" value="NZ_JAVDXT010000003.1"/>
</dbReference>
<dbReference type="Pfam" id="PF16694">
    <property type="entry name" value="Cytochrome_P460"/>
    <property type="match status" value="1"/>
</dbReference>
<dbReference type="EMBL" id="JAVDXT010000003">
    <property type="protein sequence ID" value="MDR7378644.1"/>
    <property type="molecule type" value="Genomic_DNA"/>
</dbReference>
<dbReference type="CDD" id="cd20716">
    <property type="entry name" value="cyt_P460_fam"/>
    <property type="match status" value="1"/>
</dbReference>
<dbReference type="InterPro" id="IPR038142">
    <property type="entry name" value="Cytochrome_P460_sp"/>
</dbReference>
<comment type="caution">
    <text evidence="2">The sequence shown here is derived from an EMBL/GenBank/DDBJ whole genome shotgun (WGS) entry which is preliminary data.</text>
</comment>
<evidence type="ECO:0000313" key="2">
    <source>
        <dbReference type="EMBL" id="MDR7378644.1"/>
    </source>
</evidence>
<protein>
    <recommendedName>
        <fullName evidence="1">Cytochrome P460 domain-containing protein</fullName>
    </recommendedName>
</protein>
<gene>
    <name evidence="2" type="ORF">J2X19_003338</name>
</gene>
<dbReference type="Proteomes" id="UP001180487">
    <property type="component" value="Unassembled WGS sequence"/>
</dbReference>
<keyword evidence="3" id="KW-1185">Reference proteome</keyword>
<name>A0ABU2CBC9_9BURK</name>
<organism evidence="2 3">
    <name type="scientific">Rhodoferax ferrireducens</name>
    <dbReference type="NCBI Taxonomy" id="192843"/>
    <lineage>
        <taxon>Bacteria</taxon>
        <taxon>Pseudomonadati</taxon>
        <taxon>Pseudomonadota</taxon>
        <taxon>Betaproteobacteria</taxon>
        <taxon>Burkholderiales</taxon>
        <taxon>Comamonadaceae</taxon>
        <taxon>Rhodoferax</taxon>
    </lineage>
</organism>
<evidence type="ECO:0000313" key="3">
    <source>
        <dbReference type="Proteomes" id="UP001180487"/>
    </source>
</evidence>